<dbReference type="EMBL" id="LJRQ01000262">
    <property type="protein sequence ID" value="KPZ10738.1"/>
    <property type="molecule type" value="Genomic_DNA"/>
</dbReference>
<protein>
    <submittedName>
        <fullName evidence="2">Uncharacterized protein</fullName>
    </submittedName>
</protein>
<sequence length="45" mass="5055">MSKLIVIFVFTLCAGRQYFSYQDSCSDDPDQLGCDGSHQAEGHRK</sequence>
<dbReference type="RefSeq" id="WP_157888008.1">
    <property type="nucleotide sequence ID" value="NZ_LIHQ01000247.1"/>
</dbReference>
<feature type="region of interest" description="Disordered" evidence="1">
    <location>
        <begin position="26"/>
        <end position="45"/>
    </location>
</feature>
<dbReference type="AlphaFoldDB" id="A0A0Q0CP17"/>
<accession>A0A0Q0CP17</accession>
<gene>
    <name evidence="2" type="ORF">ALO41_00777</name>
</gene>
<dbReference type="Proteomes" id="UP000050266">
    <property type="component" value="Unassembled WGS sequence"/>
</dbReference>
<evidence type="ECO:0000313" key="3">
    <source>
        <dbReference type="Proteomes" id="UP000050266"/>
    </source>
</evidence>
<comment type="caution">
    <text evidence="2">The sequence shown here is derived from an EMBL/GenBank/DDBJ whole genome shotgun (WGS) entry which is preliminary data.</text>
</comment>
<organism evidence="2 3">
    <name type="scientific">Pseudomonas amygdali pv. ulmi</name>
    <dbReference type="NCBI Taxonomy" id="251720"/>
    <lineage>
        <taxon>Bacteria</taxon>
        <taxon>Pseudomonadati</taxon>
        <taxon>Pseudomonadota</taxon>
        <taxon>Gammaproteobacteria</taxon>
        <taxon>Pseudomonadales</taxon>
        <taxon>Pseudomonadaceae</taxon>
        <taxon>Pseudomonas</taxon>
        <taxon>Pseudomonas amygdali</taxon>
    </lineage>
</organism>
<proteinExistence type="predicted"/>
<dbReference type="PATRIC" id="fig|251720.4.peg.1000"/>
<reference evidence="2 3" key="1">
    <citation type="submission" date="2015-09" db="EMBL/GenBank/DDBJ databases">
        <title>Genome announcement of multiple Pseudomonas syringae strains.</title>
        <authorList>
            <person name="Thakur S."/>
            <person name="Wang P.W."/>
            <person name="Gong Y."/>
            <person name="Weir B.S."/>
            <person name="Guttman D.S."/>
        </authorList>
    </citation>
    <scope>NUCLEOTIDE SEQUENCE [LARGE SCALE GENOMIC DNA]</scope>
    <source>
        <strain evidence="2 3">ICMP3962</strain>
    </source>
</reference>
<evidence type="ECO:0000313" key="2">
    <source>
        <dbReference type="EMBL" id="KPZ10738.1"/>
    </source>
</evidence>
<evidence type="ECO:0000256" key="1">
    <source>
        <dbReference type="SAM" id="MobiDB-lite"/>
    </source>
</evidence>
<name>A0A0Q0CP17_PSEA0</name>